<evidence type="ECO:0000259" key="3">
    <source>
        <dbReference type="Pfam" id="PF13439"/>
    </source>
</evidence>
<dbReference type="SUPFAM" id="SSF53756">
    <property type="entry name" value="UDP-Glycosyltransferase/glycogen phosphorylase"/>
    <property type="match status" value="1"/>
</dbReference>
<dbReference type="GO" id="GO:0009103">
    <property type="term" value="P:lipopolysaccharide biosynthetic process"/>
    <property type="evidence" value="ECO:0007669"/>
    <property type="project" value="TreeGrafter"/>
</dbReference>
<comment type="caution">
    <text evidence="4">The sequence shown here is derived from an EMBL/GenBank/DDBJ whole genome shotgun (WGS) entry which is preliminary data.</text>
</comment>
<feature type="domain" description="Glycosyl transferase family 1" evidence="2">
    <location>
        <begin position="170"/>
        <end position="328"/>
    </location>
</feature>
<feature type="domain" description="Glycosyltransferase subfamily 4-like N-terminal" evidence="3">
    <location>
        <begin position="50"/>
        <end position="153"/>
    </location>
</feature>
<dbReference type="EMBL" id="PEUM01000107">
    <property type="protein sequence ID" value="PIV25063.1"/>
    <property type="molecule type" value="Genomic_DNA"/>
</dbReference>
<dbReference type="FunFam" id="3.40.50.2000:FF:000119">
    <property type="entry name" value="Glycosyl transferase group 1"/>
    <property type="match status" value="1"/>
</dbReference>
<dbReference type="CDD" id="cd03809">
    <property type="entry name" value="GT4_MtfB-like"/>
    <property type="match status" value="1"/>
</dbReference>
<evidence type="ECO:0000259" key="2">
    <source>
        <dbReference type="Pfam" id="PF00534"/>
    </source>
</evidence>
<dbReference type="Gene3D" id="3.40.50.2000">
    <property type="entry name" value="Glycogen Phosphorylase B"/>
    <property type="match status" value="2"/>
</dbReference>
<sequence length="354" mass="41224">MKIGIDVQTTQGQKTGFGFYVENLVKELKQIDRANKYYYFTPKTEEDFSMPKRFFWDQIFVPLRAYKNRVDIFHQPCFSLPILFRGKIIATIHDLIAIKFPHDIPFFSRQFFSRWMPFSYRKADHIICTSEHTKQDLIAIAKIPSSKISVIPLAANDYFKPARHKILPPQKFNIKHPYFLHVGTLNPRKNLIFLVEVFAEVIKRFPNYQLVLIGKKGWYFETLFAKITQLGITQKVIFLDYISEEEKLILYQNAFGFLFPSIYEGFGLPPLEAMKCGVPVVASNVSSIPEVVGDAGILVSLTDKKGWVSAVQSLIEKPQYRQNLIMKGFQQADKFSWRFTAEKTLEIYEKVYRQ</sequence>
<dbReference type="InterPro" id="IPR028098">
    <property type="entry name" value="Glyco_trans_4-like_N"/>
</dbReference>
<evidence type="ECO:0000313" key="4">
    <source>
        <dbReference type="EMBL" id="PIV25063.1"/>
    </source>
</evidence>
<reference evidence="5" key="1">
    <citation type="submission" date="2017-09" db="EMBL/GenBank/DDBJ databases">
        <title>Depth-based differentiation of microbial function through sediment-hosted aquifers and enrichment of novel symbionts in the deep terrestrial subsurface.</title>
        <authorList>
            <person name="Probst A.J."/>
            <person name="Ladd B."/>
            <person name="Jarett J.K."/>
            <person name="Geller-Mcgrath D.E."/>
            <person name="Sieber C.M.K."/>
            <person name="Emerson J.B."/>
            <person name="Anantharaman K."/>
            <person name="Thomas B.C."/>
            <person name="Malmstrom R."/>
            <person name="Stieglmeier M."/>
            <person name="Klingl A."/>
            <person name="Woyke T."/>
            <person name="Ryan C.M."/>
            <person name="Banfield J.F."/>
        </authorList>
    </citation>
    <scope>NUCLEOTIDE SEQUENCE [LARGE SCALE GENOMIC DNA]</scope>
</reference>
<evidence type="ECO:0000313" key="5">
    <source>
        <dbReference type="Proteomes" id="UP000229966"/>
    </source>
</evidence>
<accession>A0A2M7CHE4</accession>
<evidence type="ECO:0000256" key="1">
    <source>
        <dbReference type="ARBA" id="ARBA00022679"/>
    </source>
</evidence>
<keyword evidence="1" id="KW-0808">Transferase</keyword>
<dbReference type="AlphaFoldDB" id="A0A2M7CHE4"/>
<dbReference type="GO" id="GO:0016757">
    <property type="term" value="F:glycosyltransferase activity"/>
    <property type="evidence" value="ECO:0007669"/>
    <property type="project" value="InterPro"/>
</dbReference>
<gene>
    <name evidence="4" type="ORF">COS38_03635</name>
</gene>
<dbReference type="PANTHER" id="PTHR46401:SF2">
    <property type="entry name" value="GLYCOSYLTRANSFERASE WBBK-RELATED"/>
    <property type="match status" value="1"/>
</dbReference>
<dbReference type="InterPro" id="IPR001296">
    <property type="entry name" value="Glyco_trans_1"/>
</dbReference>
<dbReference type="Proteomes" id="UP000229966">
    <property type="component" value="Unassembled WGS sequence"/>
</dbReference>
<evidence type="ECO:0008006" key="6">
    <source>
        <dbReference type="Google" id="ProtNLM"/>
    </source>
</evidence>
<organism evidence="4 5">
    <name type="scientific">Candidatus Berkelbacteria bacterium CG03_land_8_20_14_0_80_40_36</name>
    <dbReference type="NCBI Taxonomy" id="1974509"/>
    <lineage>
        <taxon>Bacteria</taxon>
        <taxon>Candidatus Berkelbacteria</taxon>
    </lineage>
</organism>
<protein>
    <recommendedName>
        <fullName evidence="6">Glycosyltransferase family 1 protein</fullName>
    </recommendedName>
</protein>
<proteinExistence type="predicted"/>
<dbReference type="PANTHER" id="PTHR46401">
    <property type="entry name" value="GLYCOSYLTRANSFERASE WBBK-RELATED"/>
    <property type="match status" value="1"/>
</dbReference>
<name>A0A2M7CHE4_9BACT</name>
<dbReference type="Pfam" id="PF00534">
    <property type="entry name" value="Glycos_transf_1"/>
    <property type="match status" value="1"/>
</dbReference>
<dbReference type="Pfam" id="PF13439">
    <property type="entry name" value="Glyco_transf_4"/>
    <property type="match status" value="1"/>
</dbReference>